<dbReference type="EC" id="3.1.3.16" evidence="2"/>
<dbReference type="RefSeq" id="WP_058271981.1">
    <property type="nucleotide sequence ID" value="NZ_CYPS01000010.1"/>
</dbReference>
<evidence type="ECO:0000313" key="2">
    <source>
        <dbReference type="EMBL" id="CUH41853.1"/>
    </source>
</evidence>
<dbReference type="PROSITE" id="PS51746">
    <property type="entry name" value="PPM_2"/>
    <property type="match status" value="1"/>
</dbReference>
<dbReference type="InterPro" id="IPR036457">
    <property type="entry name" value="PPM-type-like_dom_sf"/>
</dbReference>
<keyword evidence="3" id="KW-1185">Reference proteome</keyword>
<dbReference type="SMART" id="SM00332">
    <property type="entry name" value="PP2Cc"/>
    <property type="match status" value="1"/>
</dbReference>
<dbReference type="Proteomes" id="UP000050786">
    <property type="component" value="Unassembled WGS sequence"/>
</dbReference>
<evidence type="ECO:0000259" key="1">
    <source>
        <dbReference type="PROSITE" id="PS51746"/>
    </source>
</evidence>
<feature type="domain" description="PPM-type phosphatase" evidence="1">
    <location>
        <begin position="8"/>
        <end position="258"/>
    </location>
</feature>
<dbReference type="InterPro" id="IPR001932">
    <property type="entry name" value="PPM-type_phosphatase-like_dom"/>
</dbReference>
<dbReference type="SUPFAM" id="SSF81606">
    <property type="entry name" value="PP2C-like"/>
    <property type="match status" value="1"/>
</dbReference>
<organism evidence="2 3">
    <name type="scientific">Ruegeria atlantica</name>
    <dbReference type="NCBI Taxonomy" id="81569"/>
    <lineage>
        <taxon>Bacteria</taxon>
        <taxon>Pseudomonadati</taxon>
        <taxon>Pseudomonadota</taxon>
        <taxon>Alphaproteobacteria</taxon>
        <taxon>Rhodobacterales</taxon>
        <taxon>Roseobacteraceae</taxon>
        <taxon>Ruegeria</taxon>
    </lineage>
</organism>
<gene>
    <name evidence="2" type="primary">pstP</name>
    <name evidence="2" type="ORF">RUM4293_00737</name>
</gene>
<proteinExistence type="predicted"/>
<dbReference type="Pfam" id="PF13672">
    <property type="entry name" value="PP2C_2"/>
    <property type="match status" value="1"/>
</dbReference>
<evidence type="ECO:0000313" key="3">
    <source>
        <dbReference type="Proteomes" id="UP000050786"/>
    </source>
</evidence>
<dbReference type="GO" id="GO:0004722">
    <property type="term" value="F:protein serine/threonine phosphatase activity"/>
    <property type="evidence" value="ECO:0007669"/>
    <property type="project" value="UniProtKB-EC"/>
</dbReference>
<dbReference type="EMBL" id="CYPS01000010">
    <property type="protein sequence ID" value="CUH41853.1"/>
    <property type="molecule type" value="Genomic_DNA"/>
</dbReference>
<dbReference type="Gene3D" id="3.60.40.10">
    <property type="entry name" value="PPM-type phosphatase domain"/>
    <property type="match status" value="1"/>
</dbReference>
<sequence>MLATPAYDIALILDKGQRDTQEDAVASRMFDATNASYVVVADGMGGHAAGEVASDLVIKAWRDALDAELEGSTTPESALIDALPLAAMQANASIAGYSEEQGTGFNMGSTMLGTLLLGQRLFWISIGDSPLYLFRDGELSQINEDHSMAPMIDAQLAEGTLTEAEALTHPDRNQLTSVIMGAAIPKVDCPETPLDLTPSDVLVLGSDGLQYLSNAEIRSILQSNASGLAQDIAGALQAALNAKGDPDQDNISIGVVKLTKN</sequence>
<accession>A0A0P1E1H9</accession>
<name>A0A0P1E1H9_9RHOB</name>
<dbReference type="AlphaFoldDB" id="A0A0P1E1H9"/>
<protein>
    <submittedName>
        <fullName evidence="2">PP2C-family Ser/Thr phosphatase</fullName>
        <ecNumber evidence="2">3.1.3.16</ecNumber>
    </submittedName>
</protein>
<dbReference type="SMART" id="SM00331">
    <property type="entry name" value="PP2C_SIG"/>
    <property type="match status" value="1"/>
</dbReference>
<keyword evidence="2" id="KW-0378">Hydrolase</keyword>
<dbReference type="CDD" id="cd00143">
    <property type="entry name" value="PP2Cc"/>
    <property type="match status" value="1"/>
</dbReference>
<reference evidence="3" key="1">
    <citation type="submission" date="2015-09" db="EMBL/GenBank/DDBJ databases">
        <authorList>
            <person name="Rodrigo-Torres L."/>
            <person name="Arahal D.R."/>
        </authorList>
    </citation>
    <scope>NUCLEOTIDE SEQUENCE [LARGE SCALE GENOMIC DNA]</scope>
    <source>
        <strain evidence="3">CECT 4293</strain>
    </source>
</reference>